<dbReference type="EC" id="2.7.7.60" evidence="7"/>
<dbReference type="InterPro" id="IPR029044">
    <property type="entry name" value="Nucleotide-diphossugar_trans"/>
</dbReference>
<dbReference type="InterPro" id="IPR034683">
    <property type="entry name" value="IspD/TarI"/>
</dbReference>
<feature type="site" description="Positions MEP for the nucleophilic attack" evidence="7">
    <location>
        <position position="212"/>
    </location>
</feature>
<comment type="pathway">
    <text evidence="2 7">Isoprenoid biosynthesis; isopentenyl diphosphate biosynthesis via DXP pathway; isopentenyl diphosphate from 1-deoxy-D-xylulose 5-phosphate: step 2/6.</text>
</comment>
<reference evidence="8" key="1">
    <citation type="submission" date="2024-06" db="EMBL/GenBank/DDBJ databases">
        <authorList>
            <person name="Fan A."/>
            <person name="Zhang F.Y."/>
            <person name="Zhang L."/>
        </authorList>
    </citation>
    <scope>NUCLEOTIDE SEQUENCE</scope>
    <source>
        <strain evidence="8">Y61</strain>
    </source>
</reference>
<gene>
    <name evidence="7 8" type="primary">ispD</name>
    <name evidence="8" type="ORF">ABNN70_03360</name>
</gene>
<dbReference type="SUPFAM" id="SSF53448">
    <property type="entry name" value="Nucleotide-diphospho-sugar transferases"/>
    <property type="match status" value="1"/>
</dbReference>
<proteinExistence type="inferred from homology"/>
<dbReference type="RefSeq" id="WP_353948756.1">
    <property type="nucleotide sequence ID" value="NZ_CP159510.1"/>
</dbReference>
<evidence type="ECO:0000256" key="7">
    <source>
        <dbReference type="HAMAP-Rule" id="MF_00108"/>
    </source>
</evidence>
<keyword evidence="6 7" id="KW-0414">Isoprene biosynthesis</keyword>
<dbReference type="GO" id="GO:0019288">
    <property type="term" value="P:isopentenyl diphosphate biosynthetic process, methylerythritol 4-phosphate pathway"/>
    <property type="evidence" value="ECO:0007669"/>
    <property type="project" value="UniProtKB-UniRule"/>
</dbReference>
<dbReference type="CDD" id="cd02516">
    <property type="entry name" value="CDP-ME_synthetase"/>
    <property type="match status" value="1"/>
</dbReference>
<dbReference type="Pfam" id="PF01128">
    <property type="entry name" value="IspD"/>
    <property type="match status" value="1"/>
</dbReference>
<dbReference type="PANTHER" id="PTHR32125:SF4">
    <property type="entry name" value="2-C-METHYL-D-ERYTHRITOL 4-PHOSPHATE CYTIDYLYLTRANSFERASE, CHLOROPLASTIC"/>
    <property type="match status" value="1"/>
</dbReference>
<evidence type="ECO:0000256" key="1">
    <source>
        <dbReference type="ARBA" id="ARBA00001282"/>
    </source>
</evidence>
<dbReference type="PANTHER" id="PTHR32125">
    <property type="entry name" value="2-C-METHYL-D-ERYTHRITOL 4-PHOSPHATE CYTIDYLYLTRANSFERASE, CHLOROPLASTIC"/>
    <property type="match status" value="1"/>
</dbReference>
<accession>A0AAU8IGS3</accession>
<sequence length="239" mass="26580">MNYQAVIVAAGQGSRMGSNQNKVLLPLHSEPVIIHTLRVFDQDPSCRKIVLVVQNAEYHTFRSLIETYGITKKIDFAPGGAERQESVYHGLLALEDSDPDSIVLIHDGARPFVTRRGIAETAKQAYEYGAALLAVPVKDTIKQVDGRGQVADTPDRKSLWAAQTPQAFRLSLILRAHRAETNHPFGATDDASLVEHLDLPVRVVMGSYRNIKLTTPEDMVVAEKFFEEEENNHAGWPRI</sequence>
<feature type="site" description="Transition state stabilizer" evidence="7">
    <location>
        <position position="15"/>
    </location>
</feature>
<protein>
    <recommendedName>
        <fullName evidence="7">2-C-methyl-D-erythritol 4-phosphate cytidylyltransferase</fullName>
        <ecNumber evidence="7">2.7.7.60</ecNumber>
    </recommendedName>
    <alternativeName>
        <fullName evidence="7">4-diphosphocytidyl-2C-methyl-D-erythritol synthase</fullName>
    </alternativeName>
    <alternativeName>
        <fullName evidence="7">MEP cytidylyltransferase</fullName>
        <shortName evidence="7">MCT</shortName>
    </alternativeName>
</protein>
<evidence type="ECO:0000256" key="4">
    <source>
        <dbReference type="ARBA" id="ARBA00022679"/>
    </source>
</evidence>
<comment type="function">
    <text evidence="7">Catalyzes the formation of 4-diphosphocytidyl-2-C-methyl-D-erythritol from CTP and 2-C-methyl-D-erythritol 4-phosphate (MEP).</text>
</comment>
<dbReference type="InterPro" id="IPR050088">
    <property type="entry name" value="IspD/TarI_cytidylyltransf_bact"/>
</dbReference>
<feature type="site" description="Transition state stabilizer" evidence="7">
    <location>
        <position position="22"/>
    </location>
</feature>
<keyword evidence="5 7" id="KW-0548">Nucleotidyltransferase</keyword>
<dbReference type="InterPro" id="IPR001228">
    <property type="entry name" value="IspD"/>
</dbReference>
<name>A0AAU8IGS3_9BACL</name>
<feature type="site" description="Positions MEP for the nucleophilic attack" evidence="7">
    <location>
        <position position="156"/>
    </location>
</feature>
<dbReference type="Gene3D" id="3.90.550.10">
    <property type="entry name" value="Spore Coat Polysaccharide Biosynthesis Protein SpsA, Chain A"/>
    <property type="match status" value="1"/>
</dbReference>
<evidence type="ECO:0000256" key="3">
    <source>
        <dbReference type="ARBA" id="ARBA00009789"/>
    </source>
</evidence>
<dbReference type="GO" id="GO:0050518">
    <property type="term" value="F:2-C-methyl-D-erythritol 4-phosphate cytidylyltransferase activity"/>
    <property type="evidence" value="ECO:0007669"/>
    <property type="project" value="UniProtKB-UniRule"/>
</dbReference>
<comment type="similarity">
    <text evidence="3 7">Belongs to the IspD/TarI cytidylyltransferase family. IspD subfamily.</text>
</comment>
<dbReference type="NCBIfam" id="TIGR00453">
    <property type="entry name" value="ispD"/>
    <property type="match status" value="1"/>
</dbReference>
<dbReference type="HAMAP" id="MF_00108">
    <property type="entry name" value="IspD"/>
    <property type="match status" value="1"/>
</dbReference>
<dbReference type="PROSITE" id="PS01295">
    <property type="entry name" value="ISPD"/>
    <property type="match status" value="1"/>
</dbReference>
<dbReference type="EMBL" id="CP159510">
    <property type="protein sequence ID" value="XCJ17562.1"/>
    <property type="molecule type" value="Genomic_DNA"/>
</dbReference>
<dbReference type="InterPro" id="IPR018294">
    <property type="entry name" value="ISPD_synthase_CS"/>
</dbReference>
<evidence type="ECO:0000256" key="6">
    <source>
        <dbReference type="ARBA" id="ARBA00023229"/>
    </source>
</evidence>
<dbReference type="FunFam" id="3.90.550.10:FF:000003">
    <property type="entry name" value="2-C-methyl-D-erythritol 4-phosphate cytidylyltransferase"/>
    <property type="match status" value="1"/>
</dbReference>
<evidence type="ECO:0000256" key="5">
    <source>
        <dbReference type="ARBA" id="ARBA00022695"/>
    </source>
</evidence>
<evidence type="ECO:0000313" key="8">
    <source>
        <dbReference type="EMBL" id="XCJ17562.1"/>
    </source>
</evidence>
<dbReference type="AlphaFoldDB" id="A0AAU8IGS3"/>
<evidence type="ECO:0000256" key="2">
    <source>
        <dbReference type="ARBA" id="ARBA00004787"/>
    </source>
</evidence>
<keyword evidence="4 7" id="KW-0808">Transferase</keyword>
<organism evidence="8">
    <name type="scientific">Sporolactobacillus sp. Y61</name>
    <dbReference type="NCBI Taxonomy" id="3160863"/>
    <lineage>
        <taxon>Bacteria</taxon>
        <taxon>Bacillati</taxon>
        <taxon>Bacillota</taxon>
        <taxon>Bacilli</taxon>
        <taxon>Bacillales</taxon>
        <taxon>Sporolactobacillaceae</taxon>
        <taxon>Sporolactobacillus</taxon>
    </lineage>
</organism>
<comment type="catalytic activity">
    <reaction evidence="1 7">
        <text>2-C-methyl-D-erythritol 4-phosphate + CTP + H(+) = 4-CDP-2-C-methyl-D-erythritol + diphosphate</text>
        <dbReference type="Rhea" id="RHEA:13429"/>
        <dbReference type="ChEBI" id="CHEBI:15378"/>
        <dbReference type="ChEBI" id="CHEBI:33019"/>
        <dbReference type="ChEBI" id="CHEBI:37563"/>
        <dbReference type="ChEBI" id="CHEBI:57823"/>
        <dbReference type="ChEBI" id="CHEBI:58262"/>
        <dbReference type="EC" id="2.7.7.60"/>
    </reaction>
</comment>